<sequence>MYRHTIATRRERNLEGELRASEERILRLERRIRVLEQVNQLHARENEALARSYQTLWETAVSNGTVADMGYLDSTPASSPVHDSFDHDNLGNLVQFHIVYPPTPPPPPHWQPYIPIPPQSPPPQLPPPQSSLPQSPPTPTSVPSRAASTSTERGPSPSAHFYSRNSSTEPTRHTPPPSPAMLSQPQAPLPIVAPQPLYPPPTGMYPTPPTMNSPLPAIFAHPVTMQAPLMPQQPLSPQLPPLVVADWETPETPTRGQKRAREDDDEDSMSDSSTEEEERPSRRCRVSPAPAGPSGPLRRSARNAAKQAGSKDARR</sequence>
<name>A0ACB8T660_9AGAM</name>
<reference evidence="1" key="1">
    <citation type="submission" date="2021-03" db="EMBL/GenBank/DDBJ databases">
        <authorList>
            <consortium name="DOE Joint Genome Institute"/>
            <person name="Ahrendt S."/>
            <person name="Looney B.P."/>
            <person name="Miyauchi S."/>
            <person name="Morin E."/>
            <person name="Drula E."/>
            <person name="Courty P.E."/>
            <person name="Chicoki N."/>
            <person name="Fauchery L."/>
            <person name="Kohler A."/>
            <person name="Kuo A."/>
            <person name="Labutti K."/>
            <person name="Pangilinan J."/>
            <person name="Lipzen A."/>
            <person name="Riley R."/>
            <person name="Andreopoulos W."/>
            <person name="He G."/>
            <person name="Johnson J."/>
            <person name="Barry K.W."/>
            <person name="Grigoriev I.V."/>
            <person name="Nagy L."/>
            <person name="Hibbett D."/>
            <person name="Henrissat B."/>
            <person name="Matheny P.B."/>
            <person name="Labbe J."/>
            <person name="Martin F."/>
        </authorList>
    </citation>
    <scope>NUCLEOTIDE SEQUENCE</scope>
    <source>
        <strain evidence="1">HHB10654</strain>
    </source>
</reference>
<protein>
    <submittedName>
        <fullName evidence="1">Uncharacterized protein</fullName>
    </submittedName>
</protein>
<reference evidence="1" key="2">
    <citation type="journal article" date="2022" name="New Phytol.">
        <title>Evolutionary transition to the ectomycorrhizal habit in the genomes of a hyperdiverse lineage of mushroom-forming fungi.</title>
        <authorList>
            <person name="Looney B."/>
            <person name="Miyauchi S."/>
            <person name="Morin E."/>
            <person name="Drula E."/>
            <person name="Courty P.E."/>
            <person name="Kohler A."/>
            <person name="Kuo A."/>
            <person name="LaButti K."/>
            <person name="Pangilinan J."/>
            <person name="Lipzen A."/>
            <person name="Riley R."/>
            <person name="Andreopoulos W."/>
            <person name="He G."/>
            <person name="Johnson J."/>
            <person name="Nolan M."/>
            <person name="Tritt A."/>
            <person name="Barry K.W."/>
            <person name="Grigoriev I.V."/>
            <person name="Nagy L.G."/>
            <person name="Hibbett D."/>
            <person name="Henrissat B."/>
            <person name="Matheny P.B."/>
            <person name="Labbe J."/>
            <person name="Martin F.M."/>
        </authorList>
    </citation>
    <scope>NUCLEOTIDE SEQUENCE</scope>
    <source>
        <strain evidence="1">HHB10654</strain>
    </source>
</reference>
<dbReference type="Proteomes" id="UP000814140">
    <property type="component" value="Unassembled WGS sequence"/>
</dbReference>
<proteinExistence type="predicted"/>
<accession>A0ACB8T660</accession>
<gene>
    <name evidence="1" type="ORF">BV25DRAFT_378313</name>
</gene>
<evidence type="ECO:0000313" key="2">
    <source>
        <dbReference type="Proteomes" id="UP000814140"/>
    </source>
</evidence>
<keyword evidence="2" id="KW-1185">Reference proteome</keyword>
<dbReference type="EMBL" id="MU277202">
    <property type="protein sequence ID" value="KAI0063486.1"/>
    <property type="molecule type" value="Genomic_DNA"/>
</dbReference>
<evidence type="ECO:0000313" key="1">
    <source>
        <dbReference type="EMBL" id="KAI0063486.1"/>
    </source>
</evidence>
<organism evidence="1 2">
    <name type="scientific">Artomyces pyxidatus</name>
    <dbReference type="NCBI Taxonomy" id="48021"/>
    <lineage>
        <taxon>Eukaryota</taxon>
        <taxon>Fungi</taxon>
        <taxon>Dikarya</taxon>
        <taxon>Basidiomycota</taxon>
        <taxon>Agaricomycotina</taxon>
        <taxon>Agaricomycetes</taxon>
        <taxon>Russulales</taxon>
        <taxon>Auriscalpiaceae</taxon>
        <taxon>Artomyces</taxon>
    </lineage>
</organism>
<comment type="caution">
    <text evidence="1">The sequence shown here is derived from an EMBL/GenBank/DDBJ whole genome shotgun (WGS) entry which is preliminary data.</text>
</comment>